<organism evidence="3 4">
    <name type="scientific">Desulfosporosinus nitroreducens</name>
    <dbReference type="NCBI Taxonomy" id="2018668"/>
    <lineage>
        <taxon>Bacteria</taxon>
        <taxon>Bacillati</taxon>
        <taxon>Bacillota</taxon>
        <taxon>Clostridia</taxon>
        <taxon>Eubacteriales</taxon>
        <taxon>Desulfitobacteriaceae</taxon>
        <taxon>Desulfosporosinus</taxon>
    </lineage>
</organism>
<dbReference type="EMBL" id="JAMJEV010000003">
    <property type="protein sequence ID" value="MDO0822105.1"/>
    <property type="molecule type" value="Genomic_DNA"/>
</dbReference>
<protein>
    <submittedName>
        <fullName evidence="3">RHS repeat-associated core domain-containing protein</fullName>
    </submittedName>
</protein>
<name>A0ABT8QN83_9FIRM</name>
<dbReference type="Gene3D" id="2.180.10.10">
    <property type="entry name" value="RHS repeat-associated core"/>
    <property type="match status" value="1"/>
</dbReference>
<dbReference type="InterPro" id="IPR056823">
    <property type="entry name" value="TEN-like_YD-shell"/>
</dbReference>
<dbReference type="RefSeq" id="WP_301998385.1">
    <property type="nucleotide sequence ID" value="NZ_JAMJEV010000003.1"/>
</dbReference>
<evidence type="ECO:0000256" key="1">
    <source>
        <dbReference type="ARBA" id="ARBA00022737"/>
    </source>
</evidence>
<dbReference type="Pfam" id="PF25023">
    <property type="entry name" value="TEN_YD-shell"/>
    <property type="match status" value="1"/>
</dbReference>
<comment type="caution">
    <text evidence="3">The sequence shown here is derived from an EMBL/GenBank/DDBJ whole genome shotgun (WGS) entry which is preliminary data.</text>
</comment>
<keyword evidence="1" id="KW-0677">Repeat</keyword>
<dbReference type="NCBIfam" id="TIGR03696">
    <property type="entry name" value="Rhs_assc_core"/>
    <property type="match status" value="1"/>
</dbReference>
<proteinExistence type="predicted"/>
<accession>A0ABT8QN83</accession>
<dbReference type="InterPro" id="IPR050708">
    <property type="entry name" value="T6SS_VgrG/RHS"/>
</dbReference>
<dbReference type="InterPro" id="IPR022385">
    <property type="entry name" value="Rhs_assc_core"/>
</dbReference>
<gene>
    <name evidence="3" type="ORF">M8H41_04435</name>
</gene>
<feature type="domain" description="Teneurin-like YD-shell" evidence="2">
    <location>
        <begin position="1"/>
        <end position="92"/>
    </location>
</feature>
<evidence type="ECO:0000313" key="3">
    <source>
        <dbReference type="EMBL" id="MDO0822105.1"/>
    </source>
</evidence>
<sequence length="229" mass="25419">MINSAGHVRDKYRYDPFGSPMPGGKLSPNTRLFNNPYGHNGEAYDIDSGLQFLRARYYDPSMGRFMTRDSYLGEIMSPLSLNRYVYTANNPVLYSDPSGHVLNPDAFQAYSYKPTLAEQFLQYSPMNSRPEPTVNKPITEVMRSFGNSHVVPKNSSVGPTISNLEKLHAGQSIMYGSNKYADQAAAKKPNYNTVQCGGEDIPSKTLYVISASRVLILSEGLTITLSTYS</sequence>
<dbReference type="PANTHER" id="PTHR32305">
    <property type="match status" value="1"/>
</dbReference>
<reference evidence="3" key="1">
    <citation type="submission" date="2022-05" db="EMBL/GenBank/DDBJ databases">
        <title>Expanded diversity of anoxic marine methylotrophy in a Black Sea sulfate reducing microorganism.</title>
        <authorList>
            <person name="Fischer P.Q."/>
            <person name="Stams A.J.M."/>
            <person name="Villanueva L."/>
            <person name="Sousa D.Z."/>
        </authorList>
    </citation>
    <scope>NUCLEOTIDE SEQUENCE</scope>
    <source>
        <strain evidence="3">P130</strain>
    </source>
</reference>
<keyword evidence="4" id="KW-1185">Reference proteome</keyword>
<evidence type="ECO:0000313" key="4">
    <source>
        <dbReference type="Proteomes" id="UP001176021"/>
    </source>
</evidence>
<dbReference type="Proteomes" id="UP001176021">
    <property type="component" value="Unassembled WGS sequence"/>
</dbReference>
<dbReference type="PANTHER" id="PTHR32305:SF17">
    <property type="entry name" value="TRNA NUCLEASE WAPA"/>
    <property type="match status" value="1"/>
</dbReference>
<evidence type="ECO:0000259" key="2">
    <source>
        <dbReference type="Pfam" id="PF25023"/>
    </source>
</evidence>